<dbReference type="AlphaFoldDB" id="A0A914ECL7"/>
<reference evidence="9" key="1">
    <citation type="submission" date="2022-11" db="UniProtKB">
        <authorList>
            <consortium name="WormBaseParasite"/>
        </authorList>
    </citation>
    <scope>IDENTIFICATION</scope>
</reference>
<dbReference type="InterPro" id="IPR024079">
    <property type="entry name" value="MetalloPept_cat_dom_sf"/>
</dbReference>
<dbReference type="GO" id="GO:0006508">
    <property type="term" value="P:proteolysis"/>
    <property type="evidence" value="ECO:0007669"/>
    <property type="project" value="InterPro"/>
</dbReference>
<keyword evidence="2" id="KW-1015">Disulfide bond</keyword>
<name>A0A914ECL7_9BILA</name>
<evidence type="ECO:0000256" key="5">
    <source>
        <dbReference type="SAM" id="SignalP"/>
    </source>
</evidence>
<feature type="signal peptide" evidence="5">
    <location>
        <begin position="1"/>
        <end position="16"/>
    </location>
</feature>
<dbReference type="Proteomes" id="UP000887540">
    <property type="component" value="Unplaced"/>
</dbReference>
<dbReference type="InterPro" id="IPR006026">
    <property type="entry name" value="Peptidase_Metallo"/>
</dbReference>
<dbReference type="Pfam" id="PF01400">
    <property type="entry name" value="Astacin"/>
    <property type="match status" value="1"/>
</dbReference>
<dbReference type="GO" id="GO:0004222">
    <property type="term" value="F:metalloendopeptidase activity"/>
    <property type="evidence" value="ECO:0007669"/>
    <property type="project" value="InterPro"/>
</dbReference>
<dbReference type="Pfam" id="PF01549">
    <property type="entry name" value="ShK"/>
    <property type="match status" value="3"/>
</dbReference>
<dbReference type="WBParaSite" id="ACRNAN_scaffold728.g22628.t1">
    <property type="protein sequence ID" value="ACRNAN_scaffold728.g22628.t1"/>
    <property type="gene ID" value="ACRNAN_scaffold728.g22628"/>
</dbReference>
<dbReference type="SMART" id="SM00235">
    <property type="entry name" value="ZnMc"/>
    <property type="match status" value="1"/>
</dbReference>
<feature type="domain" description="Peptidase M12A" evidence="7">
    <location>
        <begin position="157"/>
        <end position="227"/>
    </location>
</feature>
<keyword evidence="5" id="KW-0732">Signal</keyword>
<evidence type="ECO:0000259" key="6">
    <source>
        <dbReference type="PROSITE" id="PS51670"/>
    </source>
</evidence>
<evidence type="ECO:0000313" key="9">
    <source>
        <dbReference type="WBParaSite" id="ACRNAN_scaffold728.g22628.t1"/>
    </source>
</evidence>
<comment type="caution">
    <text evidence="3">Lacks conserved residue(s) required for the propagation of feature annotation.</text>
</comment>
<feature type="domain" description="ShKT" evidence="6">
    <location>
        <begin position="405"/>
        <end position="436"/>
    </location>
</feature>
<dbReference type="PANTHER" id="PTHR21724">
    <property type="entry name" value="SHKT DOMAIN-CONTAINING PROTEIN"/>
    <property type="match status" value="1"/>
</dbReference>
<feature type="region of interest" description="Disordered" evidence="4">
    <location>
        <begin position="85"/>
        <end position="104"/>
    </location>
</feature>
<feature type="chain" id="PRO_5037064547" evidence="5">
    <location>
        <begin position="17"/>
        <end position="539"/>
    </location>
</feature>
<dbReference type="GO" id="GO:0008270">
    <property type="term" value="F:zinc ion binding"/>
    <property type="evidence" value="ECO:0007669"/>
    <property type="project" value="InterPro"/>
</dbReference>
<dbReference type="InterPro" id="IPR003582">
    <property type="entry name" value="ShKT_dom"/>
</dbReference>
<accession>A0A914ECL7</accession>
<sequence length="539" mass="58531">MFRIVLISFVVALSLSLPLIPDVGDVLNEITDITDNVTDAVKAKMGEFVSKGIGRNVNELIGIQKKLKIINKIAEEQVKRASAKNGKVNPSIVKNKGSPPHSGHKVKDEVLASLLFQDDMFLIEPQLDQIIENTAAELGWSKDVLKKLGVTTRSKRQAIKNAPNDNHWTSPISYYFDSNIPTITRDVIRQVFAFYANHTCLKFQESSTAIPRIQFRNVTSGCFSYVGFLGNSWYGAPSSQTGCTSCSGNGQHPVNLGANYCDDEASTTTDCQTLKTSLGTDNDVTNLYLQKAWYHIKAPTGKKVQLFFAKAGGSPGKSDSTGWGCNNNGVEIKLKSGQFNRTGNLFCGGDSAIISTKTNPIPLTSDSELAILQLYTRFNKFNLEVKYRYVDSTTSSTVPESCKPCLDRYSNCADFISSCSTDATMPVDCPVTCGTCPGAGSIATTAQPITCVNVDSDADCDYWNSLGYCSSSSQYYSYMTQNCPKSCGTCSAPPTQPPCVNSGAADADCNYWAGLGYCDTSSVYYTWMTQNCQKACATC</sequence>
<evidence type="ECO:0000259" key="7">
    <source>
        <dbReference type="PROSITE" id="PS51864"/>
    </source>
</evidence>
<dbReference type="InterPro" id="IPR001506">
    <property type="entry name" value="Peptidase_M12A"/>
</dbReference>
<proteinExistence type="predicted"/>
<dbReference type="SUPFAM" id="SSF55486">
    <property type="entry name" value="Metalloproteases ('zincins'), catalytic domain"/>
    <property type="match status" value="1"/>
</dbReference>
<dbReference type="Gene3D" id="3.40.390.10">
    <property type="entry name" value="Collagenase (Catalytic Domain)"/>
    <property type="match status" value="1"/>
</dbReference>
<dbReference type="PANTHER" id="PTHR21724:SF109">
    <property type="entry name" value="SHKT DOMAIN-CONTAINING PROTEIN"/>
    <property type="match status" value="1"/>
</dbReference>
<feature type="domain" description="ShKT" evidence="6">
    <location>
        <begin position="499"/>
        <end position="539"/>
    </location>
</feature>
<evidence type="ECO:0000256" key="3">
    <source>
        <dbReference type="PROSITE-ProRule" id="PRU01005"/>
    </source>
</evidence>
<feature type="domain" description="ShKT" evidence="6">
    <location>
        <begin position="451"/>
        <end position="490"/>
    </location>
</feature>
<evidence type="ECO:0000313" key="8">
    <source>
        <dbReference type="Proteomes" id="UP000887540"/>
    </source>
</evidence>
<dbReference type="PROSITE" id="PS51670">
    <property type="entry name" value="SHKT"/>
    <property type="match status" value="3"/>
</dbReference>
<dbReference type="Gene3D" id="1.10.10.1940">
    <property type="match status" value="2"/>
</dbReference>
<comment type="function">
    <text evidence="1">Metalloprotease.</text>
</comment>
<evidence type="ECO:0000256" key="4">
    <source>
        <dbReference type="SAM" id="MobiDB-lite"/>
    </source>
</evidence>
<keyword evidence="8" id="KW-1185">Reference proteome</keyword>
<organism evidence="8 9">
    <name type="scientific">Acrobeloides nanus</name>
    <dbReference type="NCBI Taxonomy" id="290746"/>
    <lineage>
        <taxon>Eukaryota</taxon>
        <taxon>Metazoa</taxon>
        <taxon>Ecdysozoa</taxon>
        <taxon>Nematoda</taxon>
        <taxon>Chromadorea</taxon>
        <taxon>Rhabditida</taxon>
        <taxon>Tylenchina</taxon>
        <taxon>Cephalobomorpha</taxon>
        <taxon>Cephaloboidea</taxon>
        <taxon>Cephalobidae</taxon>
        <taxon>Acrobeloides</taxon>
    </lineage>
</organism>
<dbReference type="SMART" id="SM00254">
    <property type="entry name" value="ShKT"/>
    <property type="match status" value="3"/>
</dbReference>
<evidence type="ECO:0000256" key="1">
    <source>
        <dbReference type="ARBA" id="ARBA00002657"/>
    </source>
</evidence>
<dbReference type="PROSITE" id="PS51864">
    <property type="entry name" value="ASTACIN"/>
    <property type="match status" value="1"/>
</dbReference>
<evidence type="ECO:0000256" key="2">
    <source>
        <dbReference type="ARBA" id="ARBA00023157"/>
    </source>
</evidence>
<protein>
    <submittedName>
        <fullName evidence="9">Metalloendopeptidase</fullName>
    </submittedName>
</protein>